<feature type="domain" description="Cytochrome b/b6 C-terminal region profile" evidence="19">
    <location>
        <begin position="226"/>
        <end position="399"/>
    </location>
</feature>
<dbReference type="SUPFAM" id="SSF81342">
    <property type="entry name" value="Transmembrane di-heme cytochromes"/>
    <property type="match status" value="1"/>
</dbReference>
<evidence type="ECO:0000256" key="5">
    <source>
        <dbReference type="ARBA" id="ARBA00022448"/>
    </source>
</evidence>
<sequence>MKALINWVDARFPLLNTWKSHVSEYYAPKNLNFFYYFGSLAMVVLVNQLVTGLWLTMFYTPTSEQAFSSVEYIMRDVNYGWLLRYMHSTGASAFFIVVYLHMFRGLLYGSYQKPRELIWLLGMALFILLMAEAFFGYLLPWGQMSYWGAQVITSLFGAIPYIGDGLATWLRGDFNVANATLQRFFALHVVGIPILLLVLVFLHIIALHKVGSNNPQGIEIKKHLNEDGKPLDGIPFHPYFTVKDLVGVIVFLIGFFAVVFFIPEMGGYFLEYANFAPANPMVTPEHIAPVWYMTPFYAILRAIPHKLTGVIAMGAAILILLFIPWLDRSPVRAMRYKGNYSKYALVAFVISFCILGYLGTVQVTPLKQYLARICTVIYFAYFLLMPFYSRYEQHKTVPERIDG</sequence>
<keyword evidence="11 17" id="KW-1133">Transmembrane helix</keyword>
<evidence type="ECO:0000256" key="11">
    <source>
        <dbReference type="ARBA" id="ARBA00022989"/>
    </source>
</evidence>
<dbReference type="FunFam" id="1.20.810.10:FF:000004">
    <property type="entry name" value="Cytochrome b"/>
    <property type="match status" value="1"/>
</dbReference>
<name>A0A0W0THN7_9GAMM</name>
<feature type="binding site" evidence="14">
    <location>
        <position position="208"/>
    </location>
    <ligand>
        <name>a ubiquinone</name>
        <dbReference type="ChEBI" id="CHEBI:16389"/>
    </ligand>
</feature>
<evidence type="ECO:0000313" key="23">
    <source>
        <dbReference type="Proteomes" id="UP000251942"/>
    </source>
</evidence>
<evidence type="ECO:0000313" key="21">
    <source>
        <dbReference type="EMBL" id="SPX61731.1"/>
    </source>
</evidence>
<evidence type="ECO:0000313" key="22">
    <source>
        <dbReference type="Proteomes" id="UP000054698"/>
    </source>
</evidence>
<dbReference type="EMBL" id="UASS01000022">
    <property type="protein sequence ID" value="SPX61731.1"/>
    <property type="molecule type" value="Genomic_DNA"/>
</dbReference>
<comment type="subcellular location">
    <subcellularLocation>
        <location evidence="2">Membrane</location>
        <topology evidence="2">Multi-pass membrane protein</topology>
    </subcellularLocation>
</comment>
<keyword evidence="8 16" id="KW-0812">Transmembrane</keyword>
<dbReference type="InterPro" id="IPR005798">
    <property type="entry name" value="Cyt_b/b6_C"/>
</dbReference>
<evidence type="ECO:0000256" key="1">
    <source>
        <dbReference type="ARBA" id="ARBA00002444"/>
    </source>
</evidence>
<feature type="transmembrane region" description="Helical" evidence="17">
    <location>
        <begin position="117"/>
        <end position="139"/>
    </location>
</feature>
<dbReference type="AlphaFoldDB" id="A0A0W0THN7"/>
<feature type="binding site" description="axial binding residue" evidence="15">
    <location>
        <position position="101"/>
    </location>
    <ligand>
        <name>heme b</name>
        <dbReference type="ChEBI" id="CHEBI:60344"/>
        <label>b566</label>
    </ligand>
    <ligandPart>
        <name>Fe</name>
        <dbReference type="ChEBI" id="CHEBI:18248"/>
    </ligandPart>
</feature>
<gene>
    <name evidence="20" type="primary">petB</name>
    <name evidence="21" type="synonym">qcrB</name>
    <name evidence="20" type="ORF">Lfee_2715</name>
    <name evidence="21" type="ORF">NCTC12022_02480</name>
</gene>
<evidence type="ECO:0000256" key="10">
    <source>
        <dbReference type="ARBA" id="ARBA00022982"/>
    </source>
</evidence>
<feature type="binding site" description="axial binding residue" evidence="15">
    <location>
        <position position="87"/>
    </location>
    <ligand>
        <name>heme b</name>
        <dbReference type="ChEBI" id="CHEBI:60344"/>
        <label>b562</label>
    </ligand>
    <ligandPart>
        <name>Fe</name>
        <dbReference type="ChEBI" id="CHEBI:18248"/>
    </ligandPart>
</feature>
<feature type="transmembrane region" description="Helical" evidence="17">
    <location>
        <begin position="245"/>
        <end position="262"/>
    </location>
</feature>
<evidence type="ECO:0000256" key="15">
    <source>
        <dbReference type="PIRSR" id="PIRSR038885-2"/>
    </source>
</evidence>
<evidence type="ECO:0000259" key="19">
    <source>
        <dbReference type="PROSITE" id="PS51003"/>
    </source>
</evidence>
<evidence type="ECO:0000256" key="8">
    <source>
        <dbReference type="ARBA" id="ARBA00022692"/>
    </source>
</evidence>
<dbReference type="Pfam" id="PF00032">
    <property type="entry name" value="Cytochrom_B_C"/>
    <property type="match status" value="1"/>
</dbReference>
<dbReference type="InterPro" id="IPR016174">
    <property type="entry name" value="Di-haem_cyt_TM"/>
</dbReference>
<dbReference type="EMBL" id="LNYB01000085">
    <property type="protein sequence ID" value="KTC95051.1"/>
    <property type="molecule type" value="Genomic_DNA"/>
</dbReference>
<dbReference type="InterPro" id="IPR048259">
    <property type="entry name" value="Cytochrome_b_N_euk/bac"/>
</dbReference>
<feature type="binding site" description="axial binding residue" evidence="15">
    <location>
        <position position="203"/>
    </location>
    <ligand>
        <name>heme b</name>
        <dbReference type="ChEBI" id="CHEBI:60344"/>
        <label>b566</label>
    </ligand>
    <ligandPart>
        <name>Fe</name>
        <dbReference type="ChEBI" id="CHEBI:18248"/>
    </ligandPart>
</feature>
<evidence type="ECO:0000256" key="2">
    <source>
        <dbReference type="ARBA" id="ARBA00004141"/>
    </source>
</evidence>
<organism evidence="20 22">
    <name type="scientific">Legionella feeleii</name>
    <dbReference type="NCBI Taxonomy" id="453"/>
    <lineage>
        <taxon>Bacteria</taxon>
        <taxon>Pseudomonadati</taxon>
        <taxon>Pseudomonadota</taxon>
        <taxon>Gammaproteobacteria</taxon>
        <taxon>Legionellales</taxon>
        <taxon>Legionellaceae</taxon>
        <taxon>Legionella</taxon>
    </lineage>
</organism>
<dbReference type="GO" id="GO:0016491">
    <property type="term" value="F:oxidoreductase activity"/>
    <property type="evidence" value="ECO:0007669"/>
    <property type="project" value="UniProtKB-KW"/>
</dbReference>
<evidence type="ECO:0000256" key="14">
    <source>
        <dbReference type="PIRSR" id="PIRSR038885-1"/>
    </source>
</evidence>
<dbReference type="Pfam" id="PF00033">
    <property type="entry name" value="Cytochrome_B"/>
    <property type="match status" value="1"/>
</dbReference>
<dbReference type="GO" id="GO:0045275">
    <property type="term" value="C:respiratory chain complex III"/>
    <property type="evidence" value="ECO:0007669"/>
    <property type="project" value="InterPro"/>
</dbReference>
<dbReference type="InterPro" id="IPR027387">
    <property type="entry name" value="Cytb/b6-like_sf"/>
</dbReference>
<keyword evidence="6 15" id="KW-0349">Heme</keyword>
<dbReference type="Proteomes" id="UP000251942">
    <property type="component" value="Unassembled WGS sequence"/>
</dbReference>
<dbReference type="PATRIC" id="fig|453.4.peg.2973"/>
<keyword evidence="10 16" id="KW-0249">Electron transport</keyword>
<evidence type="ECO:0000256" key="13">
    <source>
        <dbReference type="ARBA" id="ARBA00023136"/>
    </source>
</evidence>
<dbReference type="OrthoDB" id="9804503at2"/>
<keyword evidence="21" id="KW-0560">Oxidoreductase</keyword>
<dbReference type="InterPro" id="IPR005797">
    <property type="entry name" value="Cyt_b/b6_N"/>
</dbReference>
<evidence type="ECO:0000256" key="17">
    <source>
        <dbReference type="SAM" id="Phobius"/>
    </source>
</evidence>
<keyword evidence="13 17" id="KW-0472">Membrane</keyword>
<comment type="subunit">
    <text evidence="3 16">The main subunits of complex b-c1 are: cytochrome b, cytochrome c1 and the Rieske protein.</text>
</comment>
<dbReference type="PROSITE" id="PS51002">
    <property type="entry name" value="CYTB_NTER"/>
    <property type="match status" value="1"/>
</dbReference>
<dbReference type="Gene3D" id="1.20.810.10">
    <property type="entry name" value="Cytochrome Bc1 Complex, Chain C"/>
    <property type="match status" value="1"/>
</dbReference>
<evidence type="ECO:0000256" key="6">
    <source>
        <dbReference type="ARBA" id="ARBA00022617"/>
    </source>
</evidence>
<comment type="similarity">
    <text evidence="16">Belongs to the cytochrome b family.</text>
</comment>
<dbReference type="InterPro" id="IPR036150">
    <property type="entry name" value="Cyt_b/b6_C_sf"/>
</dbReference>
<keyword evidence="5 16" id="KW-0813">Transport</keyword>
<dbReference type="GO" id="GO:0008121">
    <property type="term" value="F:quinol-cytochrome-c reductase activity"/>
    <property type="evidence" value="ECO:0007669"/>
    <property type="project" value="InterPro"/>
</dbReference>
<accession>A0A0W0THN7</accession>
<dbReference type="InterPro" id="IPR030689">
    <property type="entry name" value="Cytochrome_b"/>
</dbReference>
<feature type="transmembrane region" description="Helical" evidence="17">
    <location>
        <begin position="81"/>
        <end position="102"/>
    </location>
</feature>
<feature type="transmembrane region" description="Helical" evidence="17">
    <location>
        <begin position="33"/>
        <end position="60"/>
    </location>
</feature>
<feature type="transmembrane region" description="Helical" evidence="17">
    <location>
        <begin position="343"/>
        <end position="363"/>
    </location>
</feature>
<feature type="transmembrane region" description="Helical" evidence="17">
    <location>
        <begin position="146"/>
        <end position="163"/>
    </location>
</feature>
<dbReference type="STRING" id="453.Lfee_2715"/>
<keyword evidence="9 15" id="KW-0479">Metal-binding</keyword>
<evidence type="ECO:0000256" key="16">
    <source>
        <dbReference type="RuleBase" id="RU003385"/>
    </source>
</evidence>
<comment type="function">
    <text evidence="1 16">Component of the ubiquinol-cytochrome c reductase complex (complex III or cytochrome b-c1 complex), which is a respiratory chain that generates an electrochemical potential coupled to ATP synthesis.</text>
</comment>
<comment type="cofactor">
    <cofactor evidence="16">
        <name>heme b</name>
        <dbReference type="ChEBI" id="CHEBI:60344"/>
    </cofactor>
    <text evidence="16">Binds 2 heme groups non-covalently.</text>
</comment>
<reference evidence="20 22" key="1">
    <citation type="submission" date="2015-11" db="EMBL/GenBank/DDBJ databases">
        <title>Genomic analysis of 38 Legionella species identifies large and diverse effector repertoires.</title>
        <authorList>
            <person name="Burstein D."/>
            <person name="Amaro F."/>
            <person name="Zusman T."/>
            <person name="Lifshitz Z."/>
            <person name="Cohen O."/>
            <person name="Gilbert J.A."/>
            <person name="Pupko T."/>
            <person name="Shuman H.A."/>
            <person name="Segal G."/>
        </authorList>
    </citation>
    <scope>NUCLEOTIDE SEQUENCE [LARGE SCALE GENOMIC DNA]</scope>
    <source>
        <strain evidence="20 22">WO-44C</strain>
    </source>
</reference>
<evidence type="ECO:0000256" key="9">
    <source>
        <dbReference type="ARBA" id="ARBA00022723"/>
    </source>
</evidence>
<dbReference type="PIRSF" id="PIRSF038885">
    <property type="entry name" value="COB"/>
    <property type="match status" value="1"/>
</dbReference>
<dbReference type="Proteomes" id="UP000054698">
    <property type="component" value="Unassembled WGS sequence"/>
</dbReference>
<evidence type="ECO:0000256" key="7">
    <source>
        <dbReference type="ARBA" id="ARBA00022660"/>
    </source>
</evidence>
<dbReference type="GO" id="GO:0022904">
    <property type="term" value="P:respiratory electron transport chain"/>
    <property type="evidence" value="ECO:0007669"/>
    <property type="project" value="InterPro"/>
</dbReference>
<evidence type="ECO:0000256" key="3">
    <source>
        <dbReference type="ARBA" id="ARBA00011649"/>
    </source>
</evidence>
<feature type="domain" description="Cytochrome b/b6 N-terminal region profile" evidence="18">
    <location>
        <begin position="4"/>
        <end position="216"/>
    </location>
</feature>
<keyword evidence="12 15" id="KW-0408">Iron</keyword>
<dbReference type="RefSeq" id="WP_058447544.1">
    <property type="nucleotide sequence ID" value="NZ_CAAAHT010000006.1"/>
</dbReference>
<feature type="transmembrane region" description="Helical" evidence="17">
    <location>
        <begin position="303"/>
        <end position="323"/>
    </location>
</feature>
<evidence type="ECO:0000256" key="4">
    <source>
        <dbReference type="ARBA" id="ARBA00013531"/>
    </source>
</evidence>
<dbReference type="SUPFAM" id="SSF81648">
    <property type="entry name" value="a domain/subunit of cytochrome bc1 complex (Ubiquinol-cytochrome c reductase)"/>
    <property type="match status" value="1"/>
</dbReference>
<dbReference type="GO" id="GO:0046872">
    <property type="term" value="F:metal ion binding"/>
    <property type="evidence" value="ECO:0007669"/>
    <property type="project" value="UniProtKB-KW"/>
</dbReference>
<feature type="transmembrane region" description="Helical" evidence="17">
    <location>
        <begin position="183"/>
        <end position="207"/>
    </location>
</feature>
<comment type="cofactor">
    <cofactor evidence="15">
        <name>heme</name>
        <dbReference type="ChEBI" id="CHEBI:30413"/>
    </cofactor>
    <text evidence="15">Binds 2 heme groups non-covalently.</text>
</comment>
<dbReference type="CDD" id="cd00284">
    <property type="entry name" value="Cytochrome_b_N"/>
    <property type="match status" value="1"/>
</dbReference>
<keyword evidence="7 16" id="KW-0679">Respiratory chain</keyword>
<dbReference type="PROSITE" id="PS51003">
    <property type="entry name" value="CYTB_CTER"/>
    <property type="match status" value="1"/>
</dbReference>
<evidence type="ECO:0000256" key="12">
    <source>
        <dbReference type="ARBA" id="ARBA00023004"/>
    </source>
</evidence>
<dbReference type="PANTHER" id="PTHR19271">
    <property type="entry name" value="CYTOCHROME B"/>
    <property type="match status" value="1"/>
</dbReference>
<dbReference type="PANTHER" id="PTHR19271:SF16">
    <property type="entry name" value="CYTOCHROME B"/>
    <property type="match status" value="1"/>
</dbReference>
<keyword evidence="22" id="KW-1185">Reference proteome</keyword>
<evidence type="ECO:0000259" key="18">
    <source>
        <dbReference type="PROSITE" id="PS51002"/>
    </source>
</evidence>
<reference evidence="21 23" key="2">
    <citation type="submission" date="2018-06" db="EMBL/GenBank/DDBJ databases">
        <authorList>
            <consortium name="Pathogen Informatics"/>
            <person name="Doyle S."/>
        </authorList>
    </citation>
    <scope>NUCLEOTIDE SEQUENCE [LARGE SCALE GENOMIC DNA]</scope>
    <source>
        <strain evidence="21 23">NCTC12022</strain>
    </source>
</reference>
<feature type="transmembrane region" description="Helical" evidence="17">
    <location>
        <begin position="369"/>
        <end position="388"/>
    </location>
</feature>
<feature type="binding site" description="axial binding residue" evidence="15">
    <location>
        <position position="188"/>
    </location>
    <ligand>
        <name>heme b</name>
        <dbReference type="ChEBI" id="CHEBI:60344"/>
        <label>b562</label>
    </ligand>
    <ligandPart>
        <name>Fe</name>
        <dbReference type="ChEBI" id="CHEBI:18248"/>
    </ligandPart>
</feature>
<protein>
    <recommendedName>
        <fullName evidence="4 16">Cytochrome b</fullName>
    </recommendedName>
</protein>
<evidence type="ECO:0000313" key="20">
    <source>
        <dbReference type="EMBL" id="KTC95051.1"/>
    </source>
</evidence>
<proteinExistence type="inferred from homology"/>